<reference evidence="3" key="1">
    <citation type="journal article" date="2019" name="Int. J. Syst. Evol. Microbiol.">
        <title>The Global Catalogue of Microorganisms (GCM) 10K type strain sequencing project: providing services to taxonomists for standard genome sequencing and annotation.</title>
        <authorList>
            <consortium name="The Broad Institute Genomics Platform"/>
            <consortium name="The Broad Institute Genome Sequencing Center for Infectious Disease"/>
            <person name="Wu L."/>
            <person name="Ma J."/>
        </authorList>
    </citation>
    <scope>NUCLEOTIDE SEQUENCE [LARGE SCALE GENOMIC DNA]</scope>
    <source>
        <strain evidence="3">CCUG 60525</strain>
    </source>
</reference>
<keyword evidence="1" id="KW-0732">Signal</keyword>
<evidence type="ECO:0000313" key="3">
    <source>
        <dbReference type="Proteomes" id="UP001597048"/>
    </source>
</evidence>
<dbReference type="EMBL" id="JBHTJS010000001">
    <property type="protein sequence ID" value="MFD1006627.1"/>
    <property type="molecule type" value="Genomic_DNA"/>
</dbReference>
<evidence type="ECO:0000313" key="2">
    <source>
        <dbReference type="EMBL" id="MFD1006627.1"/>
    </source>
</evidence>
<keyword evidence="3" id="KW-1185">Reference proteome</keyword>
<protein>
    <recommendedName>
        <fullName evidence="4">Adhesin</fullName>
    </recommendedName>
</protein>
<dbReference type="RefSeq" id="WP_379556548.1">
    <property type="nucleotide sequence ID" value="NZ_JBHTJS010000001.1"/>
</dbReference>
<feature type="chain" id="PRO_5045261081" description="Adhesin" evidence="1">
    <location>
        <begin position="31"/>
        <end position="200"/>
    </location>
</feature>
<evidence type="ECO:0000256" key="1">
    <source>
        <dbReference type="SAM" id="SignalP"/>
    </source>
</evidence>
<dbReference type="Proteomes" id="UP001597048">
    <property type="component" value="Unassembled WGS sequence"/>
</dbReference>
<sequence length="200" mass="20461">MDKDSAIKVATKTVNYATATLLFVSLNVAAADLHQNINRIEPNTLNNASGFIGINVAAGDNNLQANSVSIAIGKNAQTLNRSSMHTSTLNGEAGSASVSMGANTLHNASGLISVNQVAGSGNAQLNAIAIAFGDNIQMLSDISLSVRPSAVNSSSNTDDINKNTVMLDSNSLRGAAGAIQLNQIAGNGNIAVNRVSMPIQ</sequence>
<comment type="caution">
    <text evidence="2">The sequence shown here is derived from an EMBL/GenBank/DDBJ whole genome shotgun (WGS) entry which is preliminary data.</text>
</comment>
<accession>A0ABW3KCI4</accession>
<name>A0ABW3KCI4_9GAMM</name>
<organism evidence="2 3">
    <name type="scientific">Oceanisphaera ostreae</name>
    <dbReference type="NCBI Taxonomy" id="914151"/>
    <lineage>
        <taxon>Bacteria</taxon>
        <taxon>Pseudomonadati</taxon>
        <taxon>Pseudomonadota</taxon>
        <taxon>Gammaproteobacteria</taxon>
        <taxon>Aeromonadales</taxon>
        <taxon>Aeromonadaceae</taxon>
        <taxon>Oceanisphaera</taxon>
    </lineage>
</organism>
<feature type="signal peptide" evidence="1">
    <location>
        <begin position="1"/>
        <end position="30"/>
    </location>
</feature>
<evidence type="ECO:0008006" key="4">
    <source>
        <dbReference type="Google" id="ProtNLM"/>
    </source>
</evidence>
<gene>
    <name evidence="2" type="ORF">ACFQ1C_00390</name>
</gene>
<proteinExistence type="predicted"/>